<comment type="caution">
    <text evidence="1">The sequence shown here is derived from an EMBL/GenBank/DDBJ whole genome shotgun (WGS) entry which is preliminary data.</text>
</comment>
<evidence type="ECO:0000313" key="1">
    <source>
        <dbReference type="EMBL" id="GFR25390.1"/>
    </source>
</evidence>
<dbReference type="EMBL" id="BMAO01018694">
    <property type="protein sequence ID" value="GFR25390.1"/>
    <property type="molecule type" value="Genomic_DNA"/>
</dbReference>
<keyword evidence="2" id="KW-1185">Reference proteome</keyword>
<protein>
    <submittedName>
        <fullName evidence="1">Cap-specific mRNA-methyltransferase 1</fullName>
    </submittedName>
</protein>
<organism evidence="1 2">
    <name type="scientific">Trichonephila clavata</name>
    <name type="common">Joro spider</name>
    <name type="synonym">Nephila clavata</name>
    <dbReference type="NCBI Taxonomy" id="2740835"/>
    <lineage>
        <taxon>Eukaryota</taxon>
        <taxon>Metazoa</taxon>
        <taxon>Ecdysozoa</taxon>
        <taxon>Arthropoda</taxon>
        <taxon>Chelicerata</taxon>
        <taxon>Arachnida</taxon>
        <taxon>Araneae</taxon>
        <taxon>Araneomorphae</taxon>
        <taxon>Entelegynae</taxon>
        <taxon>Araneoidea</taxon>
        <taxon>Nephilidae</taxon>
        <taxon>Trichonephila</taxon>
    </lineage>
</organism>
<accession>A0A8X6LXA5</accession>
<reference evidence="1" key="1">
    <citation type="submission" date="2020-07" db="EMBL/GenBank/DDBJ databases">
        <title>Multicomponent nature underlies the extraordinary mechanical properties of spider dragline silk.</title>
        <authorList>
            <person name="Kono N."/>
            <person name="Nakamura H."/>
            <person name="Mori M."/>
            <person name="Yoshida Y."/>
            <person name="Ohtoshi R."/>
            <person name="Malay A.D."/>
            <person name="Moran D.A.P."/>
            <person name="Tomita M."/>
            <person name="Numata K."/>
            <person name="Arakawa K."/>
        </authorList>
    </citation>
    <scope>NUCLEOTIDE SEQUENCE</scope>
</reference>
<sequence>MNGIGIEYERTLYRERKIADEDFNVWLKQYLKRNPWMTAFSKTNQKLYLFNTRKNFSSFEKVDEANANFRSCFSGRIFWSWEKGVQLIEEQNIRCDNSLVQGQALANFVRRIANKMTGR</sequence>
<gene>
    <name evidence="1" type="primary">cmtr1_1</name>
    <name evidence="1" type="ORF">TNCT_238841</name>
</gene>
<dbReference type="OrthoDB" id="10251234at2759"/>
<proteinExistence type="predicted"/>
<evidence type="ECO:0000313" key="2">
    <source>
        <dbReference type="Proteomes" id="UP000887116"/>
    </source>
</evidence>
<name>A0A8X6LXA5_TRICU</name>
<dbReference type="AlphaFoldDB" id="A0A8X6LXA5"/>
<dbReference type="Proteomes" id="UP000887116">
    <property type="component" value="Unassembled WGS sequence"/>
</dbReference>